<gene>
    <name evidence="1" type="primary">lac</name>
</gene>
<evidence type="ECO:0000313" key="1">
    <source>
        <dbReference type="EMBL" id="CAF24995.1"/>
    </source>
</evidence>
<feature type="non-terminal residue" evidence="1">
    <location>
        <position position="47"/>
    </location>
</feature>
<organism evidence="1">
    <name type="scientific">uncultured Basidiomycota</name>
    <dbReference type="NCBI Taxonomy" id="175244"/>
    <lineage>
        <taxon>Eukaryota</taxon>
        <taxon>Fungi</taxon>
        <taxon>Dikarya</taxon>
        <taxon>Basidiomycota</taxon>
        <taxon>environmental samples</taxon>
    </lineage>
</organism>
<feature type="non-terminal residue" evidence="1">
    <location>
        <position position="1"/>
    </location>
</feature>
<dbReference type="EMBL" id="AJ626709">
    <property type="protein sequence ID" value="CAF24995.1"/>
    <property type="molecule type" value="Genomic_DNA"/>
</dbReference>
<dbReference type="GO" id="GO:0052716">
    <property type="term" value="F:hydroquinone:oxygen oxidoreductase activity"/>
    <property type="evidence" value="ECO:0007669"/>
    <property type="project" value="UniProtKB-EC"/>
</dbReference>
<sequence length="47" mass="5384">HWHGFFHADIFAADGFVPDKDVMIRQMGGLPETVAGTHRGRDFRYHS</sequence>
<name>Q2PCT3_9BASI</name>
<dbReference type="AlphaFoldDB" id="Q2PCT3"/>
<dbReference type="EC" id="1.10.3.2" evidence="1"/>
<keyword evidence="1" id="KW-0560">Oxidoreductase</keyword>
<protein>
    <submittedName>
        <fullName evidence="1">Laccase</fullName>
        <ecNumber evidence="1">1.10.3.2</ecNumber>
    </submittedName>
</protein>
<accession>Q2PCT3</accession>
<proteinExistence type="predicted"/>
<reference evidence="1" key="1">
    <citation type="journal article" date="2005" name="Microb. Ecol.">
        <title>Patchiness and spatial distribution of laccase genes of ectomycorrhizal, saprotrophic, and unknown basidiomycetes in the upper horizons of a mixed forest cambisol.</title>
        <authorList>
            <person name="Luis P."/>
            <person name="Kellner H."/>
            <person name="Zimdars B."/>
            <person name="Langer U."/>
            <person name="Martin F."/>
            <person name="Buscot F."/>
        </authorList>
    </citation>
    <scope>NUCLEOTIDE SEQUENCE</scope>
</reference>